<comment type="caution">
    <text evidence="3">The sequence shown here is derived from an EMBL/GenBank/DDBJ whole genome shotgun (WGS) entry which is preliminary data.</text>
</comment>
<dbReference type="Proteomes" id="UP000310458">
    <property type="component" value="Unassembled WGS sequence"/>
</dbReference>
<keyword evidence="2" id="KW-0732">Signal</keyword>
<feature type="chain" id="PRO_5039451516" description="DUF3500 domain-containing protein" evidence="2">
    <location>
        <begin position="21"/>
        <end position="205"/>
    </location>
</feature>
<dbReference type="OrthoDB" id="9871277at2"/>
<sequence>MARAATLVLTVGLLAACSDAGSESVTDEGSGGETQQQSDQAQQEGGDEAVVDWDEGLTQEEQLAEIEFVVSVMQEHFGEDIMRAENWTLEGFAGLKGYPYPSHRASGHYYYEVDFDFSGVEANQETQEKALAVLEEIGLTPNGEQPTTYDPDRRTPLDVTGGADDSGRIFRIEQSNPDAEIAASFSTRHSDHPSMHEAHEANWED</sequence>
<dbReference type="PROSITE" id="PS51257">
    <property type="entry name" value="PROKAR_LIPOPROTEIN"/>
    <property type="match status" value="1"/>
</dbReference>
<keyword evidence="4" id="KW-1185">Reference proteome</keyword>
<gene>
    <name evidence="3" type="ORF">FEF26_00690</name>
</gene>
<evidence type="ECO:0000313" key="3">
    <source>
        <dbReference type="EMBL" id="TLQ00992.1"/>
    </source>
</evidence>
<feature type="region of interest" description="Disordered" evidence="1">
    <location>
        <begin position="140"/>
        <end position="167"/>
    </location>
</feature>
<organism evidence="3 4">
    <name type="scientific">Nesterenkonia salmonea</name>
    <dbReference type="NCBI Taxonomy" id="1804987"/>
    <lineage>
        <taxon>Bacteria</taxon>
        <taxon>Bacillati</taxon>
        <taxon>Actinomycetota</taxon>
        <taxon>Actinomycetes</taxon>
        <taxon>Micrococcales</taxon>
        <taxon>Micrococcaceae</taxon>
        <taxon>Nesterenkonia</taxon>
    </lineage>
</organism>
<dbReference type="RefSeq" id="WP_138251617.1">
    <property type="nucleotide sequence ID" value="NZ_VAVZ01000002.1"/>
</dbReference>
<reference evidence="3 4" key="1">
    <citation type="submission" date="2019-05" db="EMBL/GenBank/DDBJ databases">
        <title>Nesterenkonia sp. GY074 isolated from the Southern Atlantic Ocean.</title>
        <authorList>
            <person name="Zhang G."/>
        </authorList>
    </citation>
    <scope>NUCLEOTIDE SEQUENCE [LARGE SCALE GENOMIC DNA]</scope>
    <source>
        <strain evidence="3 4">GY074</strain>
    </source>
</reference>
<proteinExistence type="predicted"/>
<feature type="region of interest" description="Disordered" evidence="1">
    <location>
        <begin position="181"/>
        <end position="205"/>
    </location>
</feature>
<accession>A0A5R9BLM9</accession>
<dbReference type="EMBL" id="VAVZ01000002">
    <property type="protein sequence ID" value="TLQ00992.1"/>
    <property type="molecule type" value="Genomic_DNA"/>
</dbReference>
<evidence type="ECO:0000256" key="2">
    <source>
        <dbReference type="SAM" id="SignalP"/>
    </source>
</evidence>
<evidence type="ECO:0000256" key="1">
    <source>
        <dbReference type="SAM" id="MobiDB-lite"/>
    </source>
</evidence>
<protein>
    <recommendedName>
        <fullName evidence="5">DUF3500 domain-containing protein</fullName>
    </recommendedName>
</protein>
<feature type="signal peptide" evidence="2">
    <location>
        <begin position="1"/>
        <end position="20"/>
    </location>
</feature>
<feature type="compositionally biased region" description="Low complexity" evidence="1">
    <location>
        <begin position="33"/>
        <end position="44"/>
    </location>
</feature>
<feature type="region of interest" description="Disordered" evidence="1">
    <location>
        <begin position="21"/>
        <end position="47"/>
    </location>
</feature>
<dbReference type="AlphaFoldDB" id="A0A5R9BLM9"/>
<name>A0A5R9BLM9_9MICC</name>
<feature type="compositionally biased region" description="Basic and acidic residues" evidence="1">
    <location>
        <begin position="188"/>
        <end position="205"/>
    </location>
</feature>
<evidence type="ECO:0000313" key="4">
    <source>
        <dbReference type="Proteomes" id="UP000310458"/>
    </source>
</evidence>
<evidence type="ECO:0008006" key="5">
    <source>
        <dbReference type="Google" id="ProtNLM"/>
    </source>
</evidence>